<evidence type="ECO:0000256" key="1">
    <source>
        <dbReference type="SAM" id="MobiDB-lite"/>
    </source>
</evidence>
<dbReference type="EMBL" id="BSYO01000004">
    <property type="protein sequence ID" value="GMH03091.1"/>
    <property type="molecule type" value="Genomic_DNA"/>
</dbReference>
<keyword evidence="3" id="KW-1185">Reference proteome</keyword>
<comment type="caution">
    <text evidence="2">The sequence shown here is derived from an EMBL/GenBank/DDBJ whole genome shotgun (WGS) entry which is preliminary data.</text>
</comment>
<protein>
    <submittedName>
        <fullName evidence="2">Uncharacterized protein</fullName>
    </submittedName>
</protein>
<reference evidence="2" key="1">
    <citation type="submission" date="2023-05" db="EMBL/GenBank/DDBJ databases">
        <title>Nepenthes gracilis genome sequencing.</title>
        <authorList>
            <person name="Fukushima K."/>
        </authorList>
    </citation>
    <scope>NUCLEOTIDE SEQUENCE</scope>
    <source>
        <strain evidence="2">SING2019-196</strain>
    </source>
</reference>
<accession>A0AAD3XFZ4</accession>
<gene>
    <name evidence="2" type="ORF">Nepgr_004930</name>
</gene>
<proteinExistence type="predicted"/>
<name>A0AAD3XFZ4_NEPGR</name>
<feature type="region of interest" description="Disordered" evidence="1">
    <location>
        <begin position="91"/>
        <end position="118"/>
    </location>
</feature>
<dbReference type="Proteomes" id="UP001279734">
    <property type="component" value="Unassembled WGS sequence"/>
</dbReference>
<evidence type="ECO:0000313" key="2">
    <source>
        <dbReference type="EMBL" id="GMH03091.1"/>
    </source>
</evidence>
<evidence type="ECO:0000313" key="3">
    <source>
        <dbReference type="Proteomes" id="UP001279734"/>
    </source>
</evidence>
<organism evidence="2 3">
    <name type="scientific">Nepenthes gracilis</name>
    <name type="common">Slender pitcher plant</name>
    <dbReference type="NCBI Taxonomy" id="150966"/>
    <lineage>
        <taxon>Eukaryota</taxon>
        <taxon>Viridiplantae</taxon>
        <taxon>Streptophyta</taxon>
        <taxon>Embryophyta</taxon>
        <taxon>Tracheophyta</taxon>
        <taxon>Spermatophyta</taxon>
        <taxon>Magnoliopsida</taxon>
        <taxon>eudicotyledons</taxon>
        <taxon>Gunneridae</taxon>
        <taxon>Pentapetalae</taxon>
        <taxon>Caryophyllales</taxon>
        <taxon>Nepenthaceae</taxon>
        <taxon>Nepenthes</taxon>
    </lineage>
</organism>
<dbReference type="AlphaFoldDB" id="A0AAD3XFZ4"/>
<sequence>MRSLIRDLRQLVDVISFFDRGDRETFRCNSKAKGGRRTSFRVAGDPFRWTHKKEAMPAGPVCSIEEVIELPDPSASPWLENSGLTEGFSACDSQSEIRSSIHADPTPSSRIAGDFSTM</sequence>